<dbReference type="InterPro" id="IPR011009">
    <property type="entry name" value="Kinase-like_dom_sf"/>
</dbReference>
<dbReference type="Proteomes" id="UP000483820">
    <property type="component" value="Chromosome X"/>
</dbReference>
<evidence type="ECO:0000256" key="6">
    <source>
        <dbReference type="ARBA" id="ARBA00047899"/>
    </source>
</evidence>
<name>A0A6A5FVJ2_CAERE</name>
<dbReference type="GeneID" id="9798405"/>
<evidence type="ECO:0000256" key="10">
    <source>
        <dbReference type="PIRSR" id="PIRSR630616-3"/>
    </source>
</evidence>
<dbReference type="SUPFAM" id="SSF56112">
    <property type="entry name" value="Protein kinase-like (PK-like)"/>
    <property type="match status" value="1"/>
</dbReference>
<evidence type="ECO:0000256" key="4">
    <source>
        <dbReference type="ARBA" id="ARBA00022777"/>
    </source>
</evidence>
<feature type="domain" description="Protein kinase" evidence="13">
    <location>
        <begin position="283"/>
        <end position="465"/>
    </location>
</feature>
<dbReference type="GO" id="GO:0004674">
    <property type="term" value="F:protein serine/threonine kinase activity"/>
    <property type="evidence" value="ECO:0007669"/>
    <property type="project" value="UniProtKB-KW"/>
</dbReference>
<proteinExistence type="inferred from homology"/>
<evidence type="ECO:0000256" key="1">
    <source>
        <dbReference type="ARBA" id="ARBA00022527"/>
    </source>
</evidence>
<evidence type="ECO:0000256" key="9">
    <source>
        <dbReference type="PIRSR" id="PIRSR630616-2"/>
    </source>
</evidence>
<sequence length="465" mass="52319">MTNRIECTPLDIALVDDKVVAAVTTDSLTLFSTEFSTMLENHKAESVDHVYTDGKNVHMIGKEPMLFTIDVESSRADTQKILDGIARITGSDFSRKENKLLICSNDSKSSECFAAIYDANNRCVVSKFKTTGEVTAANYRSNHYEIVIAGKDGVWRLYDVRGSWQNYEAVITNITDLPNHKTRFFHKYGTNEESGHHCVDVLDNKIFATGCKSGIVVQSAEFNVPDFAQHTGRIKQAIRMQKKRLADDAEYKEQEQFRVRWETNAKKTDGINVFDSHLSEENFIIGDILGSGTFGSVFKATSKNSGKPFALKVMTNRCSLYTEKFVAERELLIQREMTHKNIVPIIRARCFGEKKAMLLSVDEMAWITECVACGLTYIHRRGILHRDLKPHNMLYNYGGLVKISDFGISTDKRDATYCGTPGYMAPEIICRQKQTAAVDCYSLGVTPSMQHRKNAIRVAGTCQTK</sequence>
<dbReference type="Gene3D" id="3.30.200.20">
    <property type="entry name" value="Phosphorylase Kinase, domain 1"/>
    <property type="match status" value="1"/>
</dbReference>
<dbReference type="Gene3D" id="1.10.510.10">
    <property type="entry name" value="Transferase(Phosphotransferase) domain 1"/>
    <property type="match status" value="1"/>
</dbReference>
<evidence type="ECO:0000256" key="11">
    <source>
        <dbReference type="PROSITE-ProRule" id="PRU10141"/>
    </source>
</evidence>
<dbReference type="SUPFAM" id="SSF50978">
    <property type="entry name" value="WD40 repeat-like"/>
    <property type="match status" value="1"/>
</dbReference>
<evidence type="ECO:0000256" key="5">
    <source>
        <dbReference type="ARBA" id="ARBA00022840"/>
    </source>
</evidence>
<feature type="active site" description="Proton acceptor" evidence="8">
    <location>
        <position position="387"/>
    </location>
</feature>
<evidence type="ECO:0000259" key="13">
    <source>
        <dbReference type="PROSITE" id="PS50011"/>
    </source>
</evidence>
<feature type="cross-link" description="Glycyl lysine isopeptide (Lys-Gly) (interchain with G-Cter in SUMO2)" evidence="10">
    <location>
        <position position="389"/>
    </location>
</feature>
<dbReference type="Gene3D" id="2.130.10.10">
    <property type="entry name" value="YVTN repeat-like/Quinoprotein amine dehydrogenase"/>
    <property type="match status" value="1"/>
</dbReference>
<dbReference type="RefSeq" id="XP_053578700.1">
    <property type="nucleotide sequence ID" value="XM_053735134.1"/>
</dbReference>
<dbReference type="InterPro" id="IPR000719">
    <property type="entry name" value="Prot_kinase_dom"/>
</dbReference>
<evidence type="ECO:0000313" key="15">
    <source>
        <dbReference type="Proteomes" id="UP000483820"/>
    </source>
</evidence>
<feature type="binding site" evidence="9 11">
    <location>
        <position position="312"/>
    </location>
    <ligand>
        <name>ATP</name>
        <dbReference type="ChEBI" id="CHEBI:30616"/>
    </ligand>
</feature>
<evidence type="ECO:0000256" key="12">
    <source>
        <dbReference type="RuleBase" id="RU000304"/>
    </source>
</evidence>
<dbReference type="EMBL" id="WUAV01000006">
    <property type="protein sequence ID" value="KAF1746469.1"/>
    <property type="molecule type" value="Genomic_DNA"/>
</dbReference>
<dbReference type="InterPro" id="IPR008271">
    <property type="entry name" value="Ser/Thr_kinase_AS"/>
</dbReference>
<comment type="catalytic activity">
    <reaction evidence="6">
        <text>L-threonyl-[protein] + ATP = O-phospho-L-threonyl-[protein] + ADP + H(+)</text>
        <dbReference type="Rhea" id="RHEA:46608"/>
        <dbReference type="Rhea" id="RHEA-COMP:11060"/>
        <dbReference type="Rhea" id="RHEA-COMP:11605"/>
        <dbReference type="ChEBI" id="CHEBI:15378"/>
        <dbReference type="ChEBI" id="CHEBI:30013"/>
        <dbReference type="ChEBI" id="CHEBI:30616"/>
        <dbReference type="ChEBI" id="CHEBI:61977"/>
        <dbReference type="ChEBI" id="CHEBI:456216"/>
        <dbReference type="EC" id="2.7.11.1"/>
    </reaction>
</comment>
<evidence type="ECO:0000256" key="2">
    <source>
        <dbReference type="ARBA" id="ARBA00022679"/>
    </source>
</evidence>
<evidence type="ECO:0000256" key="7">
    <source>
        <dbReference type="ARBA" id="ARBA00048679"/>
    </source>
</evidence>
<dbReference type="PROSITE" id="PS00107">
    <property type="entry name" value="PROTEIN_KINASE_ATP"/>
    <property type="match status" value="1"/>
</dbReference>
<dbReference type="InterPro" id="IPR030616">
    <property type="entry name" value="Aur-like"/>
</dbReference>
<dbReference type="Pfam" id="PF00069">
    <property type="entry name" value="Pkinase"/>
    <property type="match status" value="1"/>
</dbReference>
<accession>A0A6A5FVJ2</accession>
<dbReference type="CTD" id="9798405"/>
<evidence type="ECO:0000256" key="8">
    <source>
        <dbReference type="PIRSR" id="PIRSR630616-1"/>
    </source>
</evidence>
<feature type="binding site" evidence="9">
    <location>
        <position position="405"/>
    </location>
    <ligand>
        <name>ATP</name>
        <dbReference type="ChEBI" id="CHEBI:30616"/>
    </ligand>
</feature>
<dbReference type="InterPro" id="IPR017441">
    <property type="entry name" value="Protein_kinase_ATP_BS"/>
</dbReference>
<evidence type="ECO:0000313" key="14">
    <source>
        <dbReference type="EMBL" id="KAF1746469.1"/>
    </source>
</evidence>
<dbReference type="PROSITE" id="PS00108">
    <property type="entry name" value="PROTEIN_KINASE_ST"/>
    <property type="match status" value="1"/>
</dbReference>
<dbReference type="GO" id="GO:0005524">
    <property type="term" value="F:ATP binding"/>
    <property type="evidence" value="ECO:0007669"/>
    <property type="project" value="UniProtKB-UniRule"/>
</dbReference>
<dbReference type="SMART" id="SM00220">
    <property type="entry name" value="S_TKc"/>
    <property type="match status" value="1"/>
</dbReference>
<protein>
    <recommendedName>
        <fullName evidence="13">Protein kinase domain-containing protein</fullName>
    </recommendedName>
</protein>
<keyword evidence="3 9" id="KW-0547">Nucleotide-binding</keyword>
<keyword evidence="1 12" id="KW-0723">Serine/threonine-protein kinase</keyword>
<evidence type="ECO:0000256" key="3">
    <source>
        <dbReference type="ARBA" id="ARBA00022741"/>
    </source>
</evidence>
<dbReference type="CDD" id="cd00180">
    <property type="entry name" value="PKc"/>
    <property type="match status" value="1"/>
</dbReference>
<dbReference type="PANTHER" id="PTHR24350">
    <property type="entry name" value="SERINE/THREONINE-PROTEIN KINASE IAL-RELATED"/>
    <property type="match status" value="1"/>
</dbReference>
<keyword evidence="2" id="KW-0808">Transferase</keyword>
<gene>
    <name evidence="14" type="ORF">GCK72_022925</name>
</gene>
<keyword evidence="5 9" id="KW-0067">ATP-binding</keyword>
<comment type="catalytic activity">
    <reaction evidence="7">
        <text>L-seryl-[protein] + ATP = O-phospho-L-seryl-[protein] + ADP + H(+)</text>
        <dbReference type="Rhea" id="RHEA:17989"/>
        <dbReference type="Rhea" id="RHEA-COMP:9863"/>
        <dbReference type="Rhea" id="RHEA-COMP:11604"/>
        <dbReference type="ChEBI" id="CHEBI:15378"/>
        <dbReference type="ChEBI" id="CHEBI:29999"/>
        <dbReference type="ChEBI" id="CHEBI:30616"/>
        <dbReference type="ChEBI" id="CHEBI:83421"/>
        <dbReference type="ChEBI" id="CHEBI:456216"/>
        <dbReference type="EC" id="2.7.11.1"/>
    </reaction>
</comment>
<dbReference type="InterPro" id="IPR015943">
    <property type="entry name" value="WD40/YVTN_repeat-like_dom_sf"/>
</dbReference>
<reference evidence="14 15" key="1">
    <citation type="submission" date="2019-12" db="EMBL/GenBank/DDBJ databases">
        <title>Chromosome-level assembly of the Caenorhabditis remanei genome.</title>
        <authorList>
            <person name="Teterina A.A."/>
            <person name="Willis J.H."/>
            <person name="Phillips P.C."/>
        </authorList>
    </citation>
    <scope>NUCLEOTIDE SEQUENCE [LARGE SCALE GENOMIC DNA]</scope>
    <source>
        <strain evidence="14 15">PX506</strain>
        <tissue evidence="14">Whole organism</tissue>
    </source>
</reference>
<dbReference type="InterPro" id="IPR036322">
    <property type="entry name" value="WD40_repeat_dom_sf"/>
</dbReference>
<dbReference type="KEGG" id="crq:GCK72_022925"/>
<organism evidence="14 15">
    <name type="scientific">Caenorhabditis remanei</name>
    <name type="common">Caenorhabditis vulgaris</name>
    <dbReference type="NCBI Taxonomy" id="31234"/>
    <lineage>
        <taxon>Eukaryota</taxon>
        <taxon>Metazoa</taxon>
        <taxon>Ecdysozoa</taxon>
        <taxon>Nematoda</taxon>
        <taxon>Chromadorea</taxon>
        <taxon>Rhabditida</taxon>
        <taxon>Rhabditina</taxon>
        <taxon>Rhabditomorpha</taxon>
        <taxon>Rhabditoidea</taxon>
        <taxon>Rhabditidae</taxon>
        <taxon>Peloderinae</taxon>
        <taxon>Caenorhabditis</taxon>
    </lineage>
</organism>
<comment type="caution">
    <text evidence="14">The sequence shown here is derived from an EMBL/GenBank/DDBJ whole genome shotgun (WGS) entry which is preliminary data.</text>
</comment>
<keyword evidence="4" id="KW-0418">Kinase</keyword>
<dbReference type="AlphaFoldDB" id="A0A6A5FVJ2"/>
<dbReference type="PROSITE" id="PS50011">
    <property type="entry name" value="PROTEIN_KINASE_DOM"/>
    <property type="match status" value="1"/>
</dbReference>
<comment type="similarity">
    <text evidence="12">Belongs to the protein kinase superfamily.</text>
</comment>